<reference evidence="8" key="1">
    <citation type="journal article" date="2019" name="Microbiol. Immunol.">
        <title>Molecular and phenotypic characterization of Leptospira johnsonii sp. nov., Leptospira ellinghausenii sp. nov. and Leptospira ryugenii sp. nov. isolated from soil and water in Japan.</title>
        <authorList>
            <person name="Masuzawa T."/>
            <person name="Saito M."/>
            <person name="Nakao R."/>
            <person name="Nikaido Y."/>
            <person name="Matsumoto M."/>
            <person name="Ogawa M."/>
            <person name="Yokoyama M."/>
            <person name="Hidaka Y."/>
            <person name="Tomita J."/>
            <person name="Sakakibara K."/>
            <person name="Suzuki K."/>
            <person name="Yasuda S."/>
            <person name="Sato H."/>
            <person name="Yamaguchi M."/>
            <person name="Yoshida S.I."/>
            <person name="Koizumi N."/>
            <person name="Kawamura Y."/>
        </authorList>
    </citation>
    <scope>NUCLEOTIDE SEQUENCE [LARGE SCALE GENOMIC DNA]</scope>
    <source>
        <strain evidence="8">E18</strain>
    </source>
</reference>
<comment type="similarity">
    <text evidence="1 5">Belongs to the CcmH/CycL/Ccl2/NrfF family.</text>
</comment>
<comment type="caution">
    <text evidence="7">The sequence shown here is derived from an EMBL/GenBank/DDBJ whole genome shotgun (WGS) entry which is preliminary data.</text>
</comment>
<evidence type="ECO:0000313" key="7">
    <source>
        <dbReference type="EMBL" id="GBF42745.1"/>
    </source>
</evidence>
<keyword evidence="5" id="KW-0472">Membrane</keyword>
<comment type="function">
    <text evidence="5">Possible subunit of a heme lyase.</text>
</comment>
<keyword evidence="5" id="KW-0812">Transmembrane</keyword>
<dbReference type="AlphaFoldDB" id="A0A2P2DDP6"/>
<keyword evidence="4 5" id="KW-0408">Iron</keyword>
<keyword evidence="3 5" id="KW-0479">Metal-binding</keyword>
<protein>
    <recommendedName>
        <fullName evidence="5">Cytochrome c-type biogenesis protein</fullName>
    </recommendedName>
</protein>
<dbReference type="InterPro" id="IPR038297">
    <property type="entry name" value="CcmH/CycL/NrfF/Ccl2_sf"/>
</dbReference>
<name>A0A2P2DDP6_9LEPT</name>
<keyword evidence="5" id="KW-1133">Transmembrane helix</keyword>
<keyword evidence="5" id="KW-0732">Signal</keyword>
<keyword evidence="2 5" id="KW-0349">Heme</keyword>
<dbReference type="InterPro" id="IPR005616">
    <property type="entry name" value="CcmH/CycL/Ccl2/NrfF_N"/>
</dbReference>
<dbReference type="Pfam" id="PF03918">
    <property type="entry name" value="CcmH"/>
    <property type="match status" value="1"/>
</dbReference>
<evidence type="ECO:0000313" key="8">
    <source>
        <dbReference type="Proteomes" id="UP000245206"/>
    </source>
</evidence>
<feature type="domain" description="CcmH/CycL/Ccl2/NrfF N-terminal" evidence="6">
    <location>
        <begin position="36"/>
        <end position="128"/>
    </location>
</feature>
<feature type="transmembrane region" description="Helical" evidence="5">
    <location>
        <begin position="158"/>
        <end position="176"/>
    </location>
</feature>
<evidence type="ECO:0000256" key="4">
    <source>
        <dbReference type="ARBA" id="ARBA00023004"/>
    </source>
</evidence>
<dbReference type="EMBL" id="BFAZ01000009">
    <property type="protein sequence ID" value="GBF42745.1"/>
    <property type="molecule type" value="Genomic_DNA"/>
</dbReference>
<sequence length="215" mass="24088">MKQIGYESSYRLTIFQMNNRYVSPGLLLRWLLSSVFFMGITSSVFSQKTTTNLKEETQIQTFLKVTEKIRCICLPSLPIQSCSFNMCAASSYLKSFIENRIKEGMGEGEIISKMENGFGTSVLQDPIVLMFQENGNQGMVDSIVYGFGPKILAKPDDTWINATLLGLGVIGLFGIYRYGTKKSREKSVLSQVNSKSTSTSTTEAIKDKIRKFEES</sequence>
<proteinExistence type="inferred from homology"/>
<organism evidence="7 8">
    <name type="scientific">Leptospira ellinghausenii</name>
    <dbReference type="NCBI Taxonomy" id="1917822"/>
    <lineage>
        <taxon>Bacteria</taxon>
        <taxon>Pseudomonadati</taxon>
        <taxon>Spirochaetota</taxon>
        <taxon>Spirochaetia</taxon>
        <taxon>Leptospirales</taxon>
        <taxon>Leptospiraceae</taxon>
        <taxon>Leptospira</taxon>
    </lineage>
</organism>
<feature type="transmembrane region" description="Helical" evidence="5">
    <location>
        <begin position="21"/>
        <end position="45"/>
    </location>
</feature>
<evidence type="ECO:0000256" key="3">
    <source>
        <dbReference type="ARBA" id="ARBA00022723"/>
    </source>
</evidence>
<dbReference type="Proteomes" id="UP000245206">
    <property type="component" value="Unassembled WGS sequence"/>
</dbReference>
<gene>
    <name evidence="7" type="primary">ccmH</name>
    <name evidence="7" type="ORF">LPTSP2_20350</name>
</gene>
<accession>A0A2P2DDP6</accession>
<dbReference type="GO" id="GO:0046872">
    <property type="term" value="F:metal ion binding"/>
    <property type="evidence" value="ECO:0007669"/>
    <property type="project" value="UniProtKB-KW"/>
</dbReference>
<evidence type="ECO:0000256" key="5">
    <source>
        <dbReference type="RuleBase" id="RU364112"/>
    </source>
</evidence>
<evidence type="ECO:0000259" key="6">
    <source>
        <dbReference type="Pfam" id="PF03918"/>
    </source>
</evidence>
<dbReference type="Gene3D" id="1.10.8.640">
    <property type="entry name" value="Cytochrome C biogenesis protein"/>
    <property type="match status" value="1"/>
</dbReference>
<evidence type="ECO:0000256" key="1">
    <source>
        <dbReference type="ARBA" id="ARBA00010342"/>
    </source>
</evidence>
<keyword evidence="8" id="KW-1185">Reference proteome</keyword>
<evidence type="ECO:0000256" key="2">
    <source>
        <dbReference type="ARBA" id="ARBA00022617"/>
    </source>
</evidence>